<evidence type="ECO:0008006" key="2">
    <source>
        <dbReference type="Google" id="ProtNLM"/>
    </source>
</evidence>
<dbReference type="AlphaFoldDB" id="A0A381XDL2"/>
<gene>
    <name evidence="1" type="ORF">METZ01_LOCUS115690</name>
</gene>
<reference evidence="1" key="1">
    <citation type="submission" date="2018-05" db="EMBL/GenBank/DDBJ databases">
        <authorList>
            <person name="Lanie J.A."/>
            <person name="Ng W.-L."/>
            <person name="Kazmierczak K.M."/>
            <person name="Andrzejewski T.M."/>
            <person name="Davidsen T.M."/>
            <person name="Wayne K.J."/>
            <person name="Tettelin H."/>
            <person name="Glass J.I."/>
            <person name="Rusch D."/>
            <person name="Podicherti R."/>
            <person name="Tsui H.-C.T."/>
            <person name="Winkler M.E."/>
        </authorList>
    </citation>
    <scope>NUCLEOTIDE SEQUENCE</scope>
</reference>
<dbReference type="Gene3D" id="2.80.10.50">
    <property type="match status" value="2"/>
</dbReference>
<organism evidence="1">
    <name type="scientific">marine metagenome</name>
    <dbReference type="NCBI Taxonomy" id="408172"/>
    <lineage>
        <taxon>unclassified sequences</taxon>
        <taxon>metagenomes</taxon>
        <taxon>ecological metagenomes</taxon>
    </lineage>
</organism>
<accession>A0A381XDL2</accession>
<dbReference type="NCBIfam" id="TIGR02608">
    <property type="entry name" value="delta_60_rpt"/>
    <property type="match status" value="5"/>
</dbReference>
<dbReference type="Pfam" id="PF17164">
    <property type="entry name" value="DUF5122"/>
    <property type="match status" value="4"/>
</dbReference>
<proteinExistence type="predicted"/>
<dbReference type="PANTHER" id="PTHR42754">
    <property type="entry name" value="ENDOGLUCANASE"/>
    <property type="match status" value="1"/>
</dbReference>
<dbReference type="PANTHER" id="PTHR42754:SF1">
    <property type="entry name" value="LIPOPROTEIN"/>
    <property type="match status" value="1"/>
</dbReference>
<evidence type="ECO:0000313" key="1">
    <source>
        <dbReference type="EMBL" id="SVA62836.1"/>
    </source>
</evidence>
<sequence>MKRSTVTRYAVRGGALSALALVAVLALAAPAQAADGDLDTSFDSDGKRIYGRTEGNDGLNHVFTQPNGNLVLSGFDNNNVSNSGAVRWSGIEVSSSGGGTGLFTNPDDRLFWSPRTDVIEETLLMNDGRYAQVGVAGTDPGSGGKERSHNDYDCTVVVRKVDGSLDPSFSGDGKKFVTFSTGKHDDCNAGAIQPSDGKIVVGGWVGVGNSGDAALARLNIDGTLDTSFNGDGKWTTDLGGGWDSIRAIEIDANGKIVVAGSAVDFFVARFTSSGNLDTSFSGDGIHTFDLGAGNTDNLWGMKIQDDGKIVVTGYNGSGNVGVARLNADGTMDSGFGSGGITVTDIGGSDDQARDLVIASDGKIIIGGYTNVNGKYDFMAARYTSAGALDTGFSSDGIATVDVRGSNRDDYAYSIAIAANGSVVLAGKSRTNNSGSRHEWAVAQILSSTQEGTPGFTVSESSRTVSETGSTQTFTVVSTGEPSSDVVIDVASSDTGEATVSASSLTFTSSNWDTPQTITITGIPDYSDDGDQTSTITISVNDGSSDDDFDSLADQTVSVTTTDIDAAPGLTVVQTGGSTSVNEASSGNTDTFTVVLTMQPSPSSNVVVNVTSADTGEATVSASSLTFTSSNWDTAQTVTVTGVDEDLDDGDQTVALTIAVDDASSYDPYDSVSNATVSVEVVDDDTIGFTLSGTTASVSETGSTATFTVVLDSEPTGNVVFALSSADTGETTVSPTALTFTS</sequence>
<dbReference type="EMBL" id="UINC01014794">
    <property type="protein sequence ID" value="SVA62836.1"/>
    <property type="molecule type" value="Genomic_DNA"/>
</dbReference>
<protein>
    <recommendedName>
        <fullName evidence="2">Calx-beta domain-containing protein</fullName>
    </recommendedName>
</protein>
<feature type="non-terminal residue" evidence="1">
    <location>
        <position position="741"/>
    </location>
</feature>
<dbReference type="InterPro" id="IPR013431">
    <property type="entry name" value="Delta_60_rpt"/>
</dbReference>
<dbReference type="SUPFAM" id="SSF101898">
    <property type="entry name" value="NHL repeat"/>
    <property type="match status" value="1"/>
</dbReference>
<name>A0A381XDL2_9ZZZZ</name>